<reference evidence="2 3" key="1">
    <citation type="journal article" date="2014" name="Genome Announc.">
        <title>Draft Genome Sequence of the Agar-Degrading Bacterium Catenovulum sp. Strain DS-2, Isolated from Intestines of Haliotis diversicolor.</title>
        <authorList>
            <person name="Shan D."/>
            <person name="Li X."/>
            <person name="Gu Z."/>
            <person name="Wei G."/>
            <person name="Gao Z."/>
            <person name="Shao Z."/>
        </authorList>
    </citation>
    <scope>NUCLEOTIDE SEQUENCE [LARGE SCALE GENOMIC DNA]</scope>
    <source>
        <strain evidence="2 3">DS-2</strain>
    </source>
</reference>
<proteinExistence type="predicted"/>
<evidence type="ECO:0000313" key="2">
    <source>
        <dbReference type="EMBL" id="EWH12172.1"/>
    </source>
</evidence>
<comment type="caution">
    <text evidence="2">The sequence shown here is derived from an EMBL/GenBank/DDBJ whole genome shotgun (WGS) entry which is preliminary data.</text>
</comment>
<evidence type="ECO:0000313" key="3">
    <source>
        <dbReference type="Proteomes" id="UP000019276"/>
    </source>
</evidence>
<accession>W7QT29</accession>
<dbReference type="RefSeq" id="WP_035012635.1">
    <property type="nucleotide sequence ID" value="NZ_ARZY01000001.1"/>
</dbReference>
<dbReference type="EMBL" id="ARZY01000001">
    <property type="protein sequence ID" value="EWH12172.1"/>
    <property type="molecule type" value="Genomic_DNA"/>
</dbReference>
<dbReference type="STRING" id="1328313.DS2_00575"/>
<gene>
    <name evidence="2" type="ORF">DS2_00575</name>
</gene>
<evidence type="ECO:0000256" key="1">
    <source>
        <dbReference type="SAM" id="MobiDB-lite"/>
    </source>
</evidence>
<sequence>MINTINSNPFSTTTKLQPNDTAKDVQSQQNTSTTNINSKQAEQLVGSLLSASPEQLLASVSASKMNVAHALSLVD</sequence>
<dbReference type="AlphaFoldDB" id="W7QT29"/>
<organism evidence="2 3">
    <name type="scientific">Catenovulum agarivorans DS-2</name>
    <dbReference type="NCBI Taxonomy" id="1328313"/>
    <lineage>
        <taxon>Bacteria</taxon>
        <taxon>Pseudomonadati</taxon>
        <taxon>Pseudomonadota</taxon>
        <taxon>Gammaproteobacteria</taxon>
        <taxon>Alteromonadales</taxon>
        <taxon>Alteromonadaceae</taxon>
        <taxon>Catenovulum</taxon>
    </lineage>
</organism>
<dbReference type="Proteomes" id="UP000019276">
    <property type="component" value="Unassembled WGS sequence"/>
</dbReference>
<feature type="region of interest" description="Disordered" evidence="1">
    <location>
        <begin position="1"/>
        <end position="38"/>
    </location>
</feature>
<keyword evidence="3" id="KW-1185">Reference proteome</keyword>
<dbReference type="OrthoDB" id="9966940at2"/>
<name>W7QT29_9ALTE</name>
<protein>
    <submittedName>
        <fullName evidence="2">Uncharacterized protein</fullName>
    </submittedName>
</protein>